<dbReference type="InParanoid" id="A0A6I9HTM3"/>
<comment type="similarity">
    <text evidence="2">Belongs to the syntaxin family.</text>
</comment>
<dbReference type="Pfam" id="PF00804">
    <property type="entry name" value="Syntaxin"/>
    <property type="match status" value="1"/>
</dbReference>
<evidence type="ECO:0000256" key="12">
    <source>
        <dbReference type="ARBA" id="ARBA00045194"/>
    </source>
</evidence>
<evidence type="ECO:0000256" key="7">
    <source>
        <dbReference type="ARBA" id="ARBA00022989"/>
    </source>
</evidence>
<keyword evidence="14" id="KW-1185">Reference proteome</keyword>
<dbReference type="GO" id="GO:0000149">
    <property type="term" value="F:SNARE binding"/>
    <property type="evidence" value="ECO:0007669"/>
    <property type="project" value="TreeGrafter"/>
</dbReference>
<protein>
    <recommendedName>
        <fullName evidence="11">Syntaxin-1B</fullName>
    </recommendedName>
</protein>
<organism evidence="14 15">
    <name type="scientific">Geospiza fortis</name>
    <name type="common">Medium ground-finch</name>
    <dbReference type="NCBI Taxonomy" id="48883"/>
    <lineage>
        <taxon>Eukaryota</taxon>
        <taxon>Metazoa</taxon>
        <taxon>Chordata</taxon>
        <taxon>Craniata</taxon>
        <taxon>Vertebrata</taxon>
        <taxon>Euteleostomi</taxon>
        <taxon>Archelosauria</taxon>
        <taxon>Archosauria</taxon>
        <taxon>Dinosauria</taxon>
        <taxon>Saurischia</taxon>
        <taxon>Theropoda</taxon>
        <taxon>Coelurosauria</taxon>
        <taxon>Aves</taxon>
        <taxon>Neognathae</taxon>
        <taxon>Neoaves</taxon>
        <taxon>Telluraves</taxon>
        <taxon>Australaves</taxon>
        <taxon>Passeriformes</taxon>
        <taxon>Thraupidae</taxon>
        <taxon>Geospiza</taxon>
    </lineage>
</organism>
<evidence type="ECO:0000256" key="3">
    <source>
        <dbReference type="ARBA" id="ARBA00022448"/>
    </source>
</evidence>
<dbReference type="GO" id="GO:0005484">
    <property type="term" value="F:SNAP receptor activity"/>
    <property type="evidence" value="ECO:0007669"/>
    <property type="project" value="TreeGrafter"/>
</dbReference>
<comment type="function">
    <text evidence="12">Potentially involved in docking of synaptic vesicles at presynaptic active zones. May mediate Ca(2+)-regulation of exocytosis acrosomal reaction in sperm.</text>
</comment>
<evidence type="ECO:0000256" key="11">
    <source>
        <dbReference type="ARBA" id="ARBA00040532"/>
    </source>
</evidence>
<proteinExistence type="inferred from homology"/>
<evidence type="ECO:0000313" key="14">
    <source>
        <dbReference type="Proteomes" id="UP000504602"/>
    </source>
</evidence>
<dbReference type="KEGG" id="gfr:102039159"/>
<evidence type="ECO:0000256" key="4">
    <source>
        <dbReference type="ARBA" id="ARBA00022553"/>
    </source>
</evidence>
<dbReference type="InterPro" id="IPR006011">
    <property type="entry name" value="Syntaxin_N"/>
</dbReference>
<dbReference type="SMART" id="SM00397">
    <property type="entry name" value="t_SNARE"/>
    <property type="match status" value="1"/>
</dbReference>
<dbReference type="GO" id="GO:0031629">
    <property type="term" value="P:synaptic vesicle fusion to presynaptic active zone membrane"/>
    <property type="evidence" value="ECO:0007669"/>
    <property type="project" value="TreeGrafter"/>
</dbReference>
<evidence type="ECO:0000256" key="10">
    <source>
        <dbReference type="ARBA" id="ARBA00038802"/>
    </source>
</evidence>
<dbReference type="InterPro" id="IPR010989">
    <property type="entry name" value="SNARE"/>
</dbReference>
<keyword evidence="6" id="KW-0532">Neurotransmitter transport</keyword>
<dbReference type="GO" id="GO:0048278">
    <property type="term" value="P:vesicle docking"/>
    <property type="evidence" value="ECO:0007669"/>
    <property type="project" value="TreeGrafter"/>
</dbReference>
<evidence type="ECO:0000256" key="9">
    <source>
        <dbReference type="ARBA" id="ARBA00023136"/>
    </source>
</evidence>
<dbReference type="OrthoDB" id="10255013at2759"/>
<accession>A0A6I9HTM3</accession>
<gene>
    <name evidence="15" type="primary">LOC102039159</name>
</gene>
<dbReference type="GeneID" id="102039159"/>
<dbReference type="GO" id="GO:0048787">
    <property type="term" value="C:presynaptic active zone membrane"/>
    <property type="evidence" value="ECO:0007669"/>
    <property type="project" value="TreeGrafter"/>
</dbReference>
<evidence type="ECO:0000256" key="1">
    <source>
        <dbReference type="ARBA" id="ARBA00004211"/>
    </source>
</evidence>
<dbReference type="RefSeq" id="XP_005431585.3">
    <property type="nucleotide sequence ID" value="XM_005431528.3"/>
</dbReference>
<feature type="non-terminal residue" evidence="15">
    <location>
        <position position="1"/>
    </location>
</feature>
<dbReference type="Gene3D" id="1.20.5.110">
    <property type="match status" value="1"/>
</dbReference>
<evidence type="ECO:0000256" key="6">
    <source>
        <dbReference type="ARBA" id="ARBA00022775"/>
    </source>
</evidence>
<evidence type="ECO:0000256" key="5">
    <source>
        <dbReference type="ARBA" id="ARBA00022692"/>
    </source>
</evidence>
<dbReference type="Gene3D" id="1.20.58.70">
    <property type="match status" value="1"/>
</dbReference>
<dbReference type="PANTHER" id="PTHR19957">
    <property type="entry name" value="SYNTAXIN"/>
    <property type="match status" value="1"/>
</dbReference>
<dbReference type="Proteomes" id="UP000504602">
    <property type="component" value="Unplaced"/>
</dbReference>
<comment type="subcellular location">
    <subcellularLocation>
        <location evidence="1">Membrane</location>
        <topology evidence="1">Single-pass type IV membrane protein</topology>
    </subcellularLocation>
</comment>
<dbReference type="CDD" id="cd15848">
    <property type="entry name" value="SNARE_syntaxin1-like"/>
    <property type="match status" value="1"/>
</dbReference>
<dbReference type="GO" id="GO:0031201">
    <property type="term" value="C:SNARE complex"/>
    <property type="evidence" value="ECO:0007669"/>
    <property type="project" value="TreeGrafter"/>
</dbReference>
<keyword evidence="3" id="KW-0813">Transport</keyword>
<comment type="subunit">
    <text evidence="10">Interacts with OTOF. Interacts with SYT6 and SYT8; the interaction is Ca(2+)-dependent.</text>
</comment>
<keyword evidence="4" id="KW-0597">Phosphoprotein</keyword>
<dbReference type="PANTHER" id="PTHR19957:SF334">
    <property type="entry name" value="SYNTAXIN-1B"/>
    <property type="match status" value="1"/>
</dbReference>
<evidence type="ECO:0000256" key="8">
    <source>
        <dbReference type="ARBA" id="ARBA00023054"/>
    </source>
</evidence>
<keyword evidence="7" id="KW-1133">Transmembrane helix</keyword>
<dbReference type="InterPro" id="IPR045242">
    <property type="entry name" value="Syntaxin"/>
</dbReference>
<dbReference type="SUPFAM" id="SSF47661">
    <property type="entry name" value="t-snare proteins"/>
    <property type="match status" value="1"/>
</dbReference>
<dbReference type="GO" id="GO:0008021">
    <property type="term" value="C:synaptic vesicle"/>
    <property type="evidence" value="ECO:0007669"/>
    <property type="project" value="TreeGrafter"/>
</dbReference>
<evidence type="ECO:0000259" key="13">
    <source>
        <dbReference type="PROSITE" id="PS50192"/>
    </source>
</evidence>
<dbReference type="GO" id="GO:0006886">
    <property type="term" value="P:intracellular protein transport"/>
    <property type="evidence" value="ECO:0007669"/>
    <property type="project" value="TreeGrafter"/>
</dbReference>
<sequence length="189" mass="22171">SRKFVEVMTEYNATQSKYRDRCKDRIQRQLEIRSGDRAVSVPDRCKDRSGATASSVPDRCKDRIQWQLEISDHQVIYSDHQVTTWRSWVTTWRSPAPTDHQVTTRSFLVTTWTSLVTTWIKMDSQMTKQALNEIETRHNEIIKLETSIRELHDMFVDMAMLVESQGEMIDRIKYNVEHSVVTLSTGDHH</sequence>
<name>A0A6I9HTM3_GEOFO</name>
<evidence type="ECO:0000313" key="15">
    <source>
        <dbReference type="RefSeq" id="XP_005431585.3"/>
    </source>
</evidence>
<feature type="domain" description="T-SNARE coiled-coil homology" evidence="13">
    <location>
        <begin position="131"/>
        <end position="189"/>
    </location>
</feature>
<keyword evidence="8" id="KW-0175">Coiled coil</keyword>
<keyword evidence="9" id="KW-0472">Membrane</keyword>
<reference evidence="15" key="1">
    <citation type="submission" date="2025-08" db="UniProtKB">
        <authorList>
            <consortium name="RefSeq"/>
        </authorList>
    </citation>
    <scope>IDENTIFICATION</scope>
</reference>
<dbReference type="InterPro" id="IPR000727">
    <property type="entry name" value="T_SNARE_dom"/>
</dbReference>
<dbReference type="AlphaFoldDB" id="A0A6I9HTM3"/>
<keyword evidence="5" id="KW-0812">Transmembrane</keyword>
<dbReference type="GO" id="GO:0098967">
    <property type="term" value="P:exocytic insertion of neurotransmitter receptor to postsynaptic membrane"/>
    <property type="evidence" value="ECO:0007669"/>
    <property type="project" value="TreeGrafter"/>
</dbReference>
<evidence type="ECO:0000256" key="2">
    <source>
        <dbReference type="ARBA" id="ARBA00009063"/>
    </source>
</evidence>
<dbReference type="PROSITE" id="PS50192">
    <property type="entry name" value="T_SNARE"/>
    <property type="match status" value="1"/>
</dbReference>